<organism evidence="1">
    <name type="scientific">marine sediment metagenome</name>
    <dbReference type="NCBI Taxonomy" id="412755"/>
    <lineage>
        <taxon>unclassified sequences</taxon>
        <taxon>metagenomes</taxon>
        <taxon>ecological metagenomes</taxon>
    </lineage>
</organism>
<dbReference type="EMBL" id="BARS01000169">
    <property type="protein sequence ID" value="GAF73034.1"/>
    <property type="molecule type" value="Genomic_DNA"/>
</dbReference>
<reference evidence="1" key="1">
    <citation type="journal article" date="2014" name="Front. Microbiol.">
        <title>High frequency of phylogenetically diverse reductive dehalogenase-homologous genes in deep subseafloor sedimentary metagenomes.</title>
        <authorList>
            <person name="Kawai M."/>
            <person name="Futagami T."/>
            <person name="Toyoda A."/>
            <person name="Takaki Y."/>
            <person name="Nishi S."/>
            <person name="Hori S."/>
            <person name="Arai W."/>
            <person name="Tsubouchi T."/>
            <person name="Morono Y."/>
            <person name="Uchiyama I."/>
            <person name="Ito T."/>
            <person name="Fujiyama A."/>
            <person name="Inagaki F."/>
            <person name="Takami H."/>
        </authorList>
    </citation>
    <scope>NUCLEOTIDE SEQUENCE</scope>
    <source>
        <strain evidence="1">Expedition CK06-06</strain>
    </source>
</reference>
<accession>X0RW41</accession>
<sequence length="67" mass="7409">METIRKSAFIGKERIIKKAVIRNEKYIITISDGREFILIEDPKTIKNMAAQGDAVAAMIVSVTSING</sequence>
<evidence type="ECO:0000313" key="1">
    <source>
        <dbReference type="EMBL" id="GAF73034.1"/>
    </source>
</evidence>
<comment type="caution">
    <text evidence="1">The sequence shown here is derived from an EMBL/GenBank/DDBJ whole genome shotgun (WGS) entry which is preliminary data.</text>
</comment>
<name>X0RW41_9ZZZZ</name>
<protein>
    <submittedName>
        <fullName evidence="1">Uncharacterized protein</fullName>
    </submittedName>
</protein>
<dbReference type="AlphaFoldDB" id="X0RW41"/>
<gene>
    <name evidence="1" type="ORF">S01H1_00482</name>
</gene>
<proteinExistence type="predicted"/>